<dbReference type="SUPFAM" id="SSF53613">
    <property type="entry name" value="Ribokinase-like"/>
    <property type="match status" value="1"/>
</dbReference>
<dbReference type="STRING" id="631454.N177_0973"/>
<dbReference type="CDD" id="cd01173">
    <property type="entry name" value="pyridoxal_pyridoxamine_kinase"/>
    <property type="match status" value="1"/>
</dbReference>
<dbReference type="Proteomes" id="UP000017819">
    <property type="component" value="Unassembled WGS sequence"/>
</dbReference>
<dbReference type="GO" id="GO:0009443">
    <property type="term" value="P:pyridoxal 5'-phosphate salvage"/>
    <property type="evidence" value="ECO:0007669"/>
    <property type="project" value="InterPro"/>
</dbReference>
<organism evidence="7 8">
    <name type="scientific">Lutibaculum baratangense AMV1</name>
    <dbReference type="NCBI Taxonomy" id="631454"/>
    <lineage>
        <taxon>Bacteria</taxon>
        <taxon>Pseudomonadati</taxon>
        <taxon>Pseudomonadota</taxon>
        <taxon>Alphaproteobacteria</taxon>
        <taxon>Hyphomicrobiales</taxon>
        <taxon>Tepidamorphaceae</taxon>
        <taxon>Lutibaculum</taxon>
    </lineage>
</organism>
<evidence type="ECO:0000259" key="6">
    <source>
        <dbReference type="Pfam" id="PF08543"/>
    </source>
</evidence>
<evidence type="ECO:0000256" key="3">
    <source>
        <dbReference type="ARBA" id="ARBA00022741"/>
    </source>
</evidence>
<evidence type="ECO:0000313" key="8">
    <source>
        <dbReference type="Proteomes" id="UP000017819"/>
    </source>
</evidence>
<reference evidence="7 8" key="1">
    <citation type="journal article" date="2014" name="Genome Announc.">
        <title>Draft Genome Sequence of Lutibaculum baratangense Strain AMV1T, Isolated from a Mud Volcano in Andamans, India.</title>
        <authorList>
            <person name="Singh A."/>
            <person name="Sreenivas A."/>
            <person name="Sathyanarayana Reddy G."/>
            <person name="Pinnaka A.K."/>
            <person name="Shivaji S."/>
        </authorList>
    </citation>
    <scope>NUCLEOTIDE SEQUENCE [LARGE SCALE GENOMIC DNA]</scope>
    <source>
        <strain evidence="7 8">AMV1</strain>
    </source>
</reference>
<name>V4TKX7_9HYPH</name>
<dbReference type="eggNOG" id="COG2240">
    <property type="taxonomic scope" value="Bacteria"/>
</dbReference>
<evidence type="ECO:0000256" key="2">
    <source>
        <dbReference type="ARBA" id="ARBA00022679"/>
    </source>
</evidence>
<accession>V4TKX7</accession>
<feature type="domain" description="Pyridoxamine kinase/Phosphomethylpyrimidine kinase" evidence="6">
    <location>
        <begin position="91"/>
        <end position="253"/>
    </location>
</feature>
<dbReference type="GO" id="GO:0005829">
    <property type="term" value="C:cytosol"/>
    <property type="evidence" value="ECO:0007669"/>
    <property type="project" value="TreeGrafter"/>
</dbReference>
<dbReference type="PANTHER" id="PTHR10534">
    <property type="entry name" value="PYRIDOXAL KINASE"/>
    <property type="match status" value="1"/>
</dbReference>
<gene>
    <name evidence="7" type="ORF">N177_0973</name>
</gene>
<dbReference type="RefSeq" id="WP_023431119.1">
    <property type="nucleotide sequence ID" value="NZ_AWXZ01000015.1"/>
</dbReference>
<dbReference type="GO" id="GO:0005524">
    <property type="term" value="F:ATP binding"/>
    <property type="evidence" value="ECO:0007669"/>
    <property type="project" value="UniProtKB-KW"/>
</dbReference>
<dbReference type="Pfam" id="PF08543">
    <property type="entry name" value="Phos_pyr_kin"/>
    <property type="match status" value="1"/>
</dbReference>
<dbReference type="GO" id="GO:0008478">
    <property type="term" value="F:pyridoxal kinase activity"/>
    <property type="evidence" value="ECO:0007669"/>
    <property type="project" value="UniProtKB-EC"/>
</dbReference>
<dbReference type="PATRIC" id="fig|631454.5.peg.960"/>
<dbReference type="EC" id="2.7.1.35" evidence="1"/>
<dbReference type="EMBL" id="AWXZ01000015">
    <property type="protein sequence ID" value="ESR26473.1"/>
    <property type="molecule type" value="Genomic_DNA"/>
</dbReference>
<dbReference type="InterPro" id="IPR029056">
    <property type="entry name" value="Ribokinase-like"/>
</dbReference>
<dbReference type="AlphaFoldDB" id="V4TKX7"/>
<proteinExistence type="predicted"/>
<keyword evidence="2 7" id="KW-0808">Transferase</keyword>
<keyword evidence="4 7" id="KW-0418">Kinase</keyword>
<dbReference type="Gene3D" id="3.40.1190.20">
    <property type="match status" value="1"/>
</dbReference>
<dbReference type="PANTHER" id="PTHR10534:SF2">
    <property type="entry name" value="PYRIDOXAL KINASE"/>
    <property type="match status" value="1"/>
</dbReference>
<comment type="caution">
    <text evidence="7">The sequence shown here is derived from an EMBL/GenBank/DDBJ whole genome shotgun (WGS) entry which is preliminary data.</text>
</comment>
<evidence type="ECO:0000313" key="7">
    <source>
        <dbReference type="EMBL" id="ESR26473.1"/>
    </source>
</evidence>
<keyword evidence="5" id="KW-0067">ATP-binding</keyword>
<sequence length="282" mass="29592">MARLLTISSWVARGHVGNSATTFPLMRRGHDVISLPTVVLAHHPGHAPNPTRTEITGLFEMGTDVLESPEPHPVDGVLVGYVALAPQAVNIAGIVAQARALKPAIPLVVDPIMGDDGELYVDPAVNGEIATHLLPMADIIVPNLTELAALSDPASVSRALEMSEAEAIERALALSVPAVLVTSAPATSRDRICNLLVTRNGAWRIETARLPCRVNGTGDLLSGIVLSEIAIGRSMLEAAALAAGIVHDVLEETARRDADEMVLADAQDVLLSPRTSAVVTPI</sequence>
<evidence type="ECO:0000256" key="1">
    <source>
        <dbReference type="ARBA" id="ARBA00012104"/>
    </source>
</evidence>
<evidence type="ECO:0000256" key="5">
    <source>
        <dbReference type="ARBA" id="ARBA00022840"/>
    </source>
</evidence>
<keyword evidence="3" id="KW-0547">Nucleotide-binding</keyword>
<dbReference type="InterPro" id="IPR004625">
    <property type="entry name" value="PyrdxlKinase"/>
</dbReference>
<dbReference type="InterPro" id="IPR013749">
    <property type="entry name" value="PM/HMP-P_kinase-1"/>
</dbReference>
<protein>
    <recommendedName>
        <fullName evidence="1">pyridoxal kinase</fullName>
        <ecNumber evidence="1">2.7.1.35</ecNumber>
    </recommendedName>
</protein>
<keyword evidence="8" id="KW-1185">Reference proteome</keyword>
<dbReference type="OrthoDB" id="9800808at2"/>
<evidence type="ECO:0000256" key="4">
    <source>
        <dbReference type="ARBA" id="ARBA00022777"/>
    </source>
</evidence>